<sequence>MDDTQIRYLPFHAINEFMLDEFRLKVIQTVLRDVEKLPGERRGRLNGLIRKHVSIPGFRNSAMAPLPLRVKGAVTAFERHPEFTAQVLQGWSELHVDLRARVFEMLKARNWEQLLPPEADRSKLPGFMTQWPKTETYEVLDHTYAEMFPDSPAESDDIRLMSVWIANRLPYELFEDEEGDAEEA</sequence>
<dbReference type="AlphaFoldDB" id="A0A7C4PK08"/>
<comment type="caution">
    <text evidence="1">The sequence shown here is derived from an EMBL/GenBank/DDBJ whole genome shotgun (WGS) entry which is preliminary data.</text>
</comment>
<dbReference type="EMBL" id="DSYK01000518">
    <property type="protein sequence ID" value="HGS22283.1"/>
    <property type="molecule type" value="Genomic_DNA"/>
</dbReference>
<gene>
    <name evidence="1" type="ORF">ENT37_10490</name>
</gene>
<name>A0A7C4PK08_9CHLR</name>
<reference evidence="1" key="1">
    <citation type="journal article" date="2020" name="mSystems">
        <title>Genome- and Community-Level Interaction Insights into Carbon Utilization and Element Cycling Functions of Hydrothermarchaeota in Hydrothermal Sediment.</title>
        <authorList>
            <person name="Zhou Z."/>
            <person name="Liu Y."/>
            <person name="Xu W."/>
            <person name="Pan J."/>
            <person name="Luo Z.H."/>
            <person name="Li M."/>
        </authorList>
    </citation>
    <scope>NUCLEOTIDE SEQUENCE [LARGE SCALE GENOMIC DNA]</scope>
    <source>
        <strain evidence="1">SpSt-573</strain>
    </source>
</reference>
<organism evidence="1">
    <name type="scientific">Anaerolinea thermolimosa</name>
    <dbReference type="NCBI Taxonomy" id="229919"/>
    <lineage>
        <taxon>Bacteria</taxon>
        <taxon>Bacillati</taxon>
        <taxon>Chloroflexota</taxon>
        <taxon>Anaerolineae</taxon>
        <taxon>Anaerolineales</taxon>
        <taxon>Anaerolineaceae</taxon>
        <taxon>Anaerolinea</taxon>
    </lineage>
</organism>
<accession>A0A7C4PK08</accession>
<protein>
    <submittedName>
        <fullName evidence="1">Uncharacterized protein</fullName>
    </submittedName>
</protein>
<evidence type="ECO:0000313" key="1">
    <source>
        <dbReference type="EMBL" id="HGS22283.1"/>
    </source>
</evidence>
<proteinExistence type="predicted"/>